<dbReference type="InterPro" id="IPR033138">
    <property type="entry name" value="Cu_oxidase_CS"/>
</dbReference>
<dbReference type="InterPro" id="IPR045087">
    <property type="entry name" value="Cu-oxidase_fam"/>
</dbReference>
<feature type="signal peptide" evidence="6">
    <location>
        <begin position="1"/>
        <end position="19"/>
    </location>
</feature>
<keyword evidence="4" id="KW-0186">Copper</keyword>
<dbReference type="Gene3D" id="2.60.40.420">
    <property type="entry name" value="Cupredoxins - blue copper proteins"/>
    <property type="match status" value="3"/>
</dbReference>
<keyword evidence="5" id="KW-1133">Transmembrane helix</keyword>
<feature type="transmembrane region" description="Helical" evidence="5">
    <location>
        <begin position="740"/>
        <end position="762"/>
    </location>
</feature>
<dbReference type="PANTHER" id="PTHR11709">
    <property type="entry name" value="MULTI-COPPER OXIDASE"/>
    <property type="match status" value="1"/>
</dbReference>
<dbReference type="Pfam" id="PF00394">
    <property type="entry name" value="Cu-oxidase"/>
    <property type="match status" value="1"/>
</dbReference>
<feature type="chain" id="PRO_5034128952" evidence="6">
    <location>
        <begin position="20"/>
        <end position="784"/>
    </location>
</feature>
<reference evidence="11" key="1">
    <citation type="submission" date="2025-08" db="UniProtKB">
        <authorList>
            <consortium name="RefSeq"/>
        </authorList>
    </citation>
    <scope>IDENTIFICATION</scope>
    <source>
        <tissue evidence="11">Whole sample</tissue>
    </source>
</reference>
<evidence type="ECO:0000256" key="3">
    <source>
        <dbReference type="ARBA" id="ARBA00023002"/>
    </source>
</evidence>
<evidence type="ECO:0000256" key="1">
    <source>
        <dbReference type="ARBA" id="ARBA00010609"/>
    </source>
</evidence>
<protein>
    <submittedName>
        <fullName evidence="11">L-ascorbate oxidase-like</fullName>
    </submittedName>
</protein>
<dbReference type="CDD" id="cd13884">
    <property type="entry name" value="CuRO_2_tcLCC_insect_like"/>
    <property type="match status" value="1"/>
</dbReference>
<keyword evidence="3" id="KW-0560">Oxidoreductase</keyword>
<dbReference type="Pfam" id="PF07731">
    <property type="entry name" value="Cu-oxidase_2"/>
    <property type="match status" value="1"/>
</dbReference>
<feature type="domain" description="Plastocyanin-like" evidence="9">
    <location>
        <begin position="98"/>
        <end position="206"/>
    </location>
</feature>
<evidence type="ECO:0000313" key="10">
    <source>
        <dbReference type="Proteomes" id="UP000694844"/>
    </source>
</evidence>
<dbReference type="Proteomes" id="UP000694844">
    <property type="component" value="Chromosome 9"/>
</dbReference>
<dbReference type="OrthoDB" id="6129694at2759"/>
<dbReference type="InterPro" id="IPR001117">
    <property type="entry name" value="Cu-oxidase_2nd"/>
</dbReference>
<dbReference type="GeneID" id="111114966"/>
<dbReference type="KEGG" id="cvn:111114966"/>
<dbReference type="InterPro" id="IPR011707">
    <property type="entry name" value="Cu-oxidase-like_N"/>
</dbReference>
<feature type="domain" description="Plastocyanin-like" evidence="8">
    <location>
        <begin position="496"/>
        <end position="668"/>
    </location>
</feature>
<dbReference type="GO" id="GO:0005886">
    <property type="term" value="C:plasma membrane"/>
    <property type="evidence" value="ECO:0007669"/>
    <property type="project" value="TreeGrafter"/>
</dbReference>
<proteinExistence type="inferred from homology"/>
<name>A0A8B8C296_CRAVI</name>
<keyword evidence="10" id="KW-1185">Reference proteome</keyword>
<evidence type="ECO:0000256" key="2">
    <source>
        <dbReference type="ARBA" id="ARBA00022723"/>
    </source>
</evidence>
<evidence type="ECO:0000256" key="4">
    <source>
        <dbReference type="ARBA" id="ARBA00023008"/>
    </source>
</evidence>
<dbReference type="InterPro" id="IPR011706">
    <property type="entry name" value="Cu-oxidase_C"/>
</dbReference>
<organism evidence="10 11">
    <name type="scientific">Crassostrea virginica</name>
    <name type="common">Eastern oyster</name>
    <dbReference type="NCBI Taxonomy" id="6565"/>
    <lineage>
        <taxon>Eukaryota</taxon>
        <taxon>Metazoa</taxon>
        <taxon>Spiralia</taxon>
        <taxon>Lophotrochozoa</taxon>
        <taxon>Mollusca</taxon>
        <taxon>Bivalvia</taxon>
        <taxon>Autobranchia</taxon>
        <taxon>Pteriomorphia</taxon>
        <taxon>Ostreida</taxon>
        <taxon>Ostreoidea</taxon>
        <taxon>Ostreidae</taxon>
        <taxon>Crassostrea</taxon>
    </lineage>
</organism>
<keyword evidence="5" id="KW-0812">Transmembrane</keyword>
<dbReference type="PROSITE" id="PS00080">
    <property type="entry name" value="MULTICOPPER_OXIDASE2"/>
    <property type="match status" value="1"/>
</dbReference>
<dbReference type="PANTHER" id="PTHR11709:SF394">
    <property type="entry name" value="FI03373P-RELATED"/>
    <property type="match status" value="1"/>
</dbReference>
<dbReference type="FunFam" id="2.60.40.420:FF:000045">
    <property type="entry name" value="Laccase 2"/>
    <property type="match status" value="1"/>
</dbReference>
<dbReference type="CDD" id="cd13858">
    <property type="entry name" value="CuRO_1_tcLCC2_insect_like"/>
    <property type="match status" value="1"/>
</dbReference>
<keyword evidence="2" id="KW-0479">Metal-binding</keyword>
<feature type="domain" description="Plastocyanin-like" evidence="7">
    <location>
        <begin position="269"/>
        <end position="398"/>
    </location>
</feature>
<sequence>MFLLRIVILVMGIVRVELAFTHELKPTCLKSSEECTFDLRINYIMSMVYYNWTTDDGMPVFSRNGTFYKKTAPRVGSVNHYCEVNPLLESELEEVLTVDGSYKFMYAFNNQFPGPTLVVYENQIVKVRVYNDLVNEAVTIHWHGLFQDGNPWMDGVSMLSQCPILPGQMFTYKFKASPSGTHWYHSHHGAMRREGLSGAFIVLPRQERTDIPKVDQDMLFLTQDWLPSESDVEVVTKQRWYMLQFLNNLNTATCSSTKLTYDGSLSTLARPYNNALINGKSKSFSEDSTENQRAVPMETFHVNQNSSSRFRIINTGSTGEYKISIDEHKILLIGTDGADLSPLLIDFLFINPGETFDVILVSNNTPGNYWIRVETTEVMDLNFNRIQPNVSFGQLHYKEAELDLPDSVARKCTKSEPCVMANCQWGEVTMAMRQPYSTCLSIADLQSLSPSQPDNSDSPIVLPESQNDFQEFFFNFHFTGYDVIRERPAVNTIHYTNPPVPLQMYPDTVQNKTIVCNNENMEQCVEYCKCTHVVKLASNKVTQLVLTSEDSLNVGPSHPIHLHGNRFYVVKYGIGEINETTGITQGLNPDIEYSSDFRSAKWRNSSWNNGNVPDINTKDPPLKDTVLIPFRGYVVIRFITDKIGFWLLHCHLESHMNIGMAVALQVGEEHEQPEYPKDIPRCFNYDPDSRPTPAHDSNDDVGDKTFLQMPGFEGKSTIGSINSRNVDGPSDMDGMSTSQIVMITFLVAFFSAVMVFSVMLLVKYYRSRRGYHRIDKDRLVIFRK</sequence>
<dbReference type="GO" id="GO:0005507">
    <property type="term" value="F:copper ion binding"/>
    <property type="evidence" value="ECO:0007669"/>
    <property type="project" value="InterPro"/>
</dbReference>
<evidence type="ECO:0000313" key="11">
    <source>
        <dbReference type="RefSeq" id="XP_022309214.1"/>
    </source>
</evidence>
<keyword evidence="6" id="KW-0732">Signal</keyword>
<evidence type="ECO:0000256" key="5">
    <source>
        <dbReference type="SAM" id="Phobius"/>
    </source>
</evidence>
<accession>A0A8B8C296</accession>
<dbReference type="GO" id="GO:0016491">
    <property type="term" value="F:oxidoreductase activity"/>
    <property type="evidence" value="ECO:0007669"/>
    <property type="project" value="UniProtKB-KW"/>
</dbReference>
<dbReference type="CDD" id="cd13905">
    <property type="entry name" value="CuRO_3_tcLLC2_insect_like"/>
    <property type="match status" value="1"/>
</dbReference>
<comment type="similarity">
    <text evidence="1">Belongs to the multicopper oxidase family.</text>
</comment>
<dbReference type="InterPro" id="IPR008972">
    <property type="entry name" value="Cupredoxin"/>
</dbReference>
<evidence type="ECO:0000256" key="6">
    <source>
        <dbReference type="SAM" id="SignalP"/>
    </source>
</evidence>
<gene>
    <name evidence="11" type="primary">LOC111114966</name>
</gene>
<dbReference type="Pfam" id="PF07732">
    <property type="entry name" value="Cu-oxidase_3"/>
    <property type="match status" value="1"/>
</dbReference>
<dbReference type="RefSeq" id="XP_022309214.1">
    <property type="nucleotide sequence ID" value="XM_022453506.1"/>
</dbReference>
<dbReference type="PROSITE" id="PS00079">
    <property type="entry name" value="MULTICOPPER_OXIDASE1"/>
    <property type="match status" value="1"/>
</dbReference>
<evidence type="ECO:0000259" key="8">
    <source>
        <dbReference type="Pfam" id="PF07731"/>
    </source>
</evidence>
<dbReference type="SUPFAM" id="SSF49503">
    <property type="entry name" value="Cupredoxins"/>
    <property type="match status" value="3"/>
</dbReference>
<dbReference type="InterPro" id="IPR002355">
    <property type="entry name" value="Cu_oxidase_Cu_BS"/>
</dbReference>
<evidence type="ECO:0000259" key="9">
    <source>
        <dbReference type="Pfam" id="PF07732"/>
    </source>
</evidence>
<dbReference type="GO" id="GO:0006826">
    <property type="term" value="P:iron ion transport"/>
    <property type="evidence" value="ECO:0007669"/>
    <property type="project" value="TreeGrafter"/>
</dbReference>
<keyword evidence="5" id="KW-0472">Membrane</keyword>
<dbReference type="AlphaFoldDB" id="A0A8B8C296"/>
<evidence type="ECO:0000259" key="7">
    <source>
        <dbReference type="Pfam" id="PF00394"/>
    </source>
</evidence>